<dbReference type="PROSITE" id="PS51257">
    <property type="entry name" value="PROKAR_LIPOPROTEIN"/>
    <property type="match status" value="1"/>
</dbReference>
<dbReference type="RefSeq" id="WP_111512907.1">
    <property type="nucleotide sequence ID" value="NZ_QFYR01000001.1"/>
</dbReference>
<evidence type="ECO:0008006" key="3">
    <source>
        <dbReference type="Google" id="ProtNLM"/>
    </source>
</evidence>
<proteinExistence type="predicted"/>
<sequence>MKFEFVAALGAAVTLTAACTNPGRGPAASVDLGPAPPSGARLASSDCFYTRDIRSHTVGDDRTMFIEVAGKGVYRIGMSGACLAAAISSDPIVTQQPPGSALVCRPIDLDLSIARNGGGFATRCIVDSLARLTPEQAAALPDKIRP</sequence>
<keyword evidence="2" id="KW-1185">Reference proteome</keyword>
<protein>
    <recommendedName>
        <fullName evidence="3">Lipoprotein</fullName>
    </recommendedName>
</protein>
<dbReference type="OrthoDB" id="7210721at2"/>
<evidence type="ECO:0000313" key="1">
    <source>
        <dbReference type="EMBL" id="RAK56556.1"/>
    </source>
</evidence>
<name>A0A328AS77_9CAUL</name>
<dbReference type="AlphaFoldDB" id="A0A328AS77"/>
<gene>
    <name evidence="1" type="ORF">DJ018_00805</name>
</gene>
<dbReference type="EMBL" id="QFYR01000001">
    <property type="protein sequence ID" value="RAK56556.1"/>
    <property type="molecule type" value="Genomic_DNA"/>
</dbReference>
<comment type="caution">
    <text evidence="1">The sequence shown here is derived from an EMBL/GenBank/DDBJ whole genome shotgun (WGS) entry which is preliminary data.</text>
</comment>
<organism evidence="1 2">
    <name type="scientific">Phenylobacterium deserti</name>
    <dbReference type="NCBI Taxonomy" id="1914756"/>
    <lineage>
        <taxon>Bacteria</taxon>
        <taxon>Pseudomonadati</taxon>
        <taxon>Pseudomonadota</taxon>
        <taxon>Alphaproteobacteria</taxon>
        <taxon>Caulobacterales</taxon>
        <taxon>Caulobacteraceae</taxon>
        <taxon>Phenylobacterium</taxon>
    </lineage>
</organism>
<accession>A0A328AS77</accession>
<dbReference type="Proteomes" id="UP000249725">
    <property type="component" value="Unassembled WGS sequence"/>
</dbReference>
<reference evidence="2" key="1">
    <citation type="submission" date="2018-05" db="EMBL/GenBank/DDBJ databases">
        <authorList>
            <person name="Li X."/>
        </authorList>
    </citation>
    <scope>NUCLEOTIDE SEQUENCE [LARGE SCALE GENOMIC DNA]</scope>
    <source>
        <strain evidence="2">YIM 73061</strain>
    </source>
</reference>
<evidence type="ECO:0000313" key="2">
    <source>
        <dbReference type="Proteomes" id="UP000249725"/>
    </source>
</evidence>